<reference evidence="8 9" key="1">
    <citation type="submission" date="2024-02" db="EMBL/GenBank/DDBJ databases">
        <title>Genome sequence of Aquincola sp. MAHUQ-54.</title>
        <authorList>
            <person name="Huq M.A."/>
        </authorList>
    </citation>
    <scope>NUCLEOTIDE SEQUENCE [LARGE SCALE GENOMIC DNA]</scope>
    <source>
        <strain evidence="8 9">MAHUQ-54</strain>
    </source>
</reference>
<dbReference type="SUPFAM" id="SSF56281">
    <property type="entry name" value="Metallo-hydrolase/oxidoreductase"/>
    <property type="match status" value="1"/>
</dbReference>
<evidence type="ECO:0000259" key="7">
    <source>
        <dbReference type="SMART" id="SM00849"/>
    </source>
</evidence>
<dbReference type="AlphaFoldDB" id="A0AAW9QN03"/>
<evidence type="ECO:0000256" key="5">
    <source>
        <dbReference type="ARBA" id="ARBA00023136"/>
    </source>
</evidence>
<feature type="transmembrane region" description="Helical" evidence="6">
    <location>
        <begin position="334"/>
        <end position="363"/>
    </location>
</feature>
<feature type="transmembrane region" description="Helical" evidence="6">
    <location>
        <begin position="375"/>
        <end position="393"/>
    </location>
</feature>
<dbReference type="InterPro" id="IPR004797">
    <property type="entry name" value="Competence_ComEC/Rec2"/>
</dbReference>
<comment type="subcellular location">
    <subcellularLocation>
        <location evidence="1">Cell membrane</location>
        <topology evidence="1">Multi-pass membrane protein</topology>
    </subcellularLocation>
</comment>
<proteinExistence type="predicted"/>
<dbReference type="GO" id="GO:0005886">
    <property type="term" value="C:plasma membrane"/>
    <property type="evidence" value="ECO:0007669"/>
    <property type="project" value="UniProtKB-SubCell"/>
</dbReference>
<dbReference type="PANTHER" id="PTHR30619:SF1">
    <property type="entry name" value="RECOMBINATION PROTEIN 2"/>
    <property type="match status" value="1"/>
</dbReference>
<dbReference type="CDD" id="cd07731">
    <property type="entry name" value="ComA-like_MBL-fold"/>
    <property type="match status" value="1"/>
</dbReference>
<feature type="transmembrane region" description="Helical" evidence="6">
    <location>
        <begin position="454"/>
        <end position="481"/>
    </location>
</feature>
<evidence type="ECO:0000256" key="6">
    <source>
        <dbReference type="SAM" id="Phobius"/>
    </source>
</evidence>
<name>A0AAW9QN03_9BURK</name>
<dbReference type="PANTHER" id="PTHR30619">
    <property type="entry name" value="DNA INTERNALIZATION/COMPETENCE PROTEIN COMEC/REC2"/>
    <property type="match status" value="1"/>
</dbReference>
<dbReference type="InterPro" id="IPR035681">
    <property type="entry name" value="ComA-like_MBL"/>
</dbReference>
<keyword evidence="3 6" id="KW-0812">Transmembrane</keyword>
<dbReference type="Gene3D" id="3.60.15.10">
    <property type="entry name" value="Ribonuclease Z/Hydroxyacylglutathione hydrolase-like"/>
    <property type="match status" value="1"/>
</dbReference>
<dbReference type="SMART" id="SM00849">
    <property type="entry name" value="Lactamase_B"/>
    <property type="match status" value="1"/>
</dbReference>
<evidence type="ECO:0000256" key="1">
    <source>
        <dbReference type="ARBA" id="ARBA00004651"/>
    </source>
</evidence>
<keyword evidence="2" id="KW-1003">Cell membrane</keyword>
<evidence type="ECO:0000256" key="3">
    <source>
        <dbReference type="ARBA" id="ARBA00022692"/>
    </source>
</evidence>
<feature type="transmembrane region" description="Helical" evidence="6">
    <location>
        <begin position="7"/>
        <end position="24"/>
    </location>
</feature>
<dbReference type="RefSeq" id="WP_332291847.1">
    <property type="nucleotide sequence ID" value="NZ_JAZIBG010000043.1"/>
</dbReference>
<dbReference type="InterPro" id="IPR004477">
    <property type="entry name" value="ComEC_N"/>
</dbReference>
<dbReference type="InterPro" id="IPR052159">
    <property type="entry name" value="Competence_DNA_uptake"/>
</dbReference>
<gene>
    <name evidence="8" type="ORF">V4F39_20815</name>
</gene>
<accession>A0AAW9QN03</accession>
<dbReference type="InterPro" id="IPR025405">
    <property type="entry name" value="DUF4131"/>
</dbReference>
<feature type="transmembrane region" description="Helical" evidence="6">
    <location>
        <begin position="57"/>
        <end position="76"/>
    </location>
</feature>
<dbReference type="Pfam" id="PF00753">
    <property type="entry name" value="Lactamase_B"/>
    <property type="match status" value="1"/>
</dbReference>
<protein>
    <submittedName>
        <fullName evidence="8">DNA internalization-related competence protein ComEC/Rec2</fullName>
    </submittedName>
</protein>
<feature type="domain" description="Metallo-beta-lactamase" evidence="7">
    <location>
        <begin position="564"/>
        <end position="759"/>
    </location>
</feature>
<sequence>MGGDTAGLRLAGLVVAWLGGVALQTSQPSLWPAAAYAAGLAAGLLGLLAASRWRRPGGWLLAVAALALLGFAWTGWRAQQVLAEALPAALEDQDLVVEGVVAGLPREVPGGTRFLFEVEAARQSGRPVAVPRRLSIGWYGGRDDGDDAGPAMPAAATDLQAGDRWRFTLRLRRPHGALNPHGFDHELWLFEQRIRATGSLRDGAVVPPQRLARAAGRPVDRLRQQVRDAIALRVGDGRTAGVLAALAVGDQAAIERADWSLFRAVGIAHLMSISGVHVTMFAWLAGGAIGVLWRRSRHALRLAAAPRAARWGGVLAAAAYALLAGWGVPAQRTVWMLATAALLASGGLHWPAPLVLLAAAAVVTVMDPWALLQPGFWLSFAAVGLLMASGSGAQADAGRQAAPVDDAAPQPLLQRLRAALRGALHTQAIATLGLAPLTLVFFQQLSPVGFVANLVAIPLVTLLITPLAVAGMLVPALWPLAAWAVQALSWAMEGLAGLQPAVFTAAAAPEWAQGCGLLGGLLMVVRLPWRIRWLAVPLVLPLLWPPVPRPAEGRFEAVAADIGQGSAVLLRTRNRLMLYDTGPQYSRERDAGERVLLPLLQARGERRIDLLVLSHRDTDHVGGAAALMAGLPVAGLLSSLEDGHPLRAGAVPHTRCAAGQGWRWDGVRFEVLHPDEAGYGRAARPNARSCVLRVEDAEGRSLLLAGDIEAAQEAALVAAMPQRLRSDVLLAPHHGSKTSSTEAFVAAVAPRTVVVQAGYRNRFGHPHPAVLSRYERHGVAVVRSDTCGAWTWRDGAMSCERATARRYWHAAVPPP</sequence>
<dbReference type="InterPro" id="IPR001279">
    <property type="entry name" value="Metallo-B-lactamas"/>
</dbReference>
<feature type="transmembrane region" description="Helical" evidence="6">
    <location>
        <begin position="270"/>
        <end position="293"/>
    </location>
</feature>
<keyword evidence="5 6" id="KW-0472">Membrane</keyword>
<evidence type="ECO:0000313" key="9">
    <source>
        <dbReference type="Proteomes" id="UP001336250"/>
    </source>
</evidence>
<organism evidence="8 9">
    <name type="scientific">Aquincola agrisoli</name>
    <dbReference type="NCBI Taxonomy" id="3119538"/>
    <lineage>
        <taxon>Bacteria</taxon>
        <taxon>Pseudomonadati</taxon>
        <taxon>Pseudomonadota</taxon>
        <taxon>Betaproteobacteria</taxon>
        <taxon>Burkholderiales</taxon>
        <taxon>Sphaerotilaceae</taxon>
        <taxon>Aquincola</taxon>
    </lineage>
</organism>
<dbReference type="NCBIfam" id="TIGR00360">
    <property type="entry name" value="ComEC_N-term"/>
    <property type="match status" value="1"/>
</dbReference>
<dbReference type="Pfam" id="PF03772">
    <property type="entry name" value="Competence"/>
    <property type="match status" value="1"/>
</dbReference>
<feature type="transmembrane region" description="Helical" evidence="6">
    <location>
        <begin position="422"/>
        <end position="442"/>
    </location>
</feature>
<evidence type="ECO:0000256" key="4">
    <source>
        <dbReference type="ARBA" id="ARBA00022989"/>
    </source>
</evidence>
<comment type="caution">
    <text evidence="8">The sequence shown here is derived from an EMBL/GenBank/DDBJ whole genome shotgun (WGS) entry which is preliminary data.</text>
</comment>
<evidence type="ECO:0000256" key="2">
    <source>
        <dbReference type="ARBA" id="ARBA00022475"/>
    </source>
</evidence>
<feature type="transmembrane region" description="Helical" evidence="6">
    <location>
        <begin position="30"/>
        <end position="50"/>
    </location>
</feature>
<evidence type="ECO:0000313" key="8">
    <source>
        <dbReference type="EMBL" id="MEF7616370.1"/>
    </source>
</evidence>
<dbReference type="InterPro" id="IPR036866">
    <property type="entry name" value="RibonucZ/Hydroxyglut_hydro"/>
</dbReference>
<keyword evidence="4 6" id="KW-1133">Transmembrane helix</keyword>
<dbReference type="Proteomes" id="UP001336250">
    <property type="component" value="Unassembled WGS sequence"/>
</dbReference>
<dbReference type="Pfam" id="PF13567">
    <property type="entry name" value="DUF4131"/>
    <property type="match status" value="1"/>
</dbReference>
<dbReference type="NCBIfam" id="TIGR00361">
    <property type="entry name" value="ComEC_Rec2"/>
    <property type="match status" value="1"/>
</dbReference>
<feature type="transmembrane region" description="Helical" evidence="6">
    <location>
        <begin position="308"/>
        <end position="328"/>
    </location>
</feature>
<keyword evidence="9" id="KW-1185">Reference proteome</keyword>
<dbReference type="GO" id="GO:0030420">
    <property type="term" value="P:establishment of competence for transformation"/>
    <property type="evidence" value="ECO:0007669"/>
    <property type="project" value="InterPro"/>
</dbReference>
<dbReference type="EMBL" id="JAZIBG010000043">
    <property type="protein sequence ID" value="MEF7616370.1"/>
    <property type="molecule type" value="Genomic_DNA"/>
</dbReference>